<evidence type="ECO:0000259" key="6">
    <source>
        <dbReference type="PROSITE" id="PS50126"/>
    </source>
</evidence>
<comment type="caution">
    <text evidence="7">The sequence shown here is derived from an EMBL/GenBank/DDBJ whole genome shotgun (WGS) entry which is preliminary data.</text>
</comment>
<evidence type="ECO:0000313" key="7">
    <source>
        <dbReference type="EMBL" id="MBU3803384.1"/>
    </source>
</evidence>
<dbReference type="PANTHER" id="PTHR30001">
    <property type="entry name" value="RIBONUCLEASE"/>
    <property type="match status" value="1"/>
</dbReference>
<dbReference type="EMBL" id="JAHLFQ010000022">
    <property type="protein sequence ID" value="MBU3803384.1"/>
    <property type="molecule type" value="Genomic_DNA"/>
</dbReference>
<keyword evidence="3" id="KW-0378">Hydrolase</keyword>
<dbReference type="GO" id="GO:0005737">
    <property type="term" value="C:cytoplasm"/>
    <property type="evidence" value="ECO:0007669"/>
    <property type="project" value="TreeGrafter"/>
</dbReference>
<name>A0A9E2KAT1_9FIRM</name>
<dbReference type="Pfam" id="PF10150">
    <property type="entry name" value="RNase_E_G"/>
    <property type="match status" value="1"/>
</dbReference>
<dbReference type="AlphaFoldDB" id="A0A9E2KAT1"/>
<dbReference type="InterPro" id="IPR003029">
    <property type="entry name" value="S1_domain"/>
</dbReference>
<dbReference type="GO" id="GO:0003723">
    <property type="term" value="F:RNA binding"/>
    <property type="evidence" value="ECO:0007669"/>
    <property type="project" value="UniProtKB-KW"/>
</dbReference>
<reference evidence="7" key="1">
    <citation type="journal article" date="2021" name="PeerJ">
        <title>Extensive microbial diversity within the chicken gut microbiome revealed by metagenomics and culture.</title>
        <authorList>
            <person name="Gilroy R."/>
            <person name="Ravi A."/>
            <person name="Getino M."/>
            <person name="Pursley I."/>
            <person name="Horton D.L."/>
            <person name="Alikhan N.F."/>
            <person name="Baker D."/>
            <person name="Gharbi K."/>
            <person name="Hall N."/>
            <person name="Watson M."/>
            <person name="Adriaenssens E.M."/>
            <person name="Foster-Nyarko E."/>
            <person name="Jarju S."/>
            <person name="Secka A."/>
            <person name="Antonio M."/>
            <person name="Oren A."/>
            <person name="Chaudhuri R.R."/>
            <person name="La Ragione R."/>
            <person name="Hildebrand F."/>
            <person name="Pallen M.J."/>
        </authorList>
    </citation>
    <scope>NUCLEOTIDE SEQUENCE</scope>
    <source>
        <strain evidence="7">B5-657</strain>
    </source>
</reference>
<dbReference type="GO" id="GO:0006364">
    <property type="term" value="P:rRNA processing"/>
    <property type="evidence" value="ECO:0007669"/>
    <property type="project" value="TreeGrafter"/>
</dbReference>
<dbReference type="PANTHER" id="PTHR30001:SF0">
    <property type="entry name" value="RIBONUCLEASE G"/>
    <property type="match status" value="1"/>
</dbReference>
<organism evidence="7 8">
    <name type="scientific">Candidatus Cellulosilyticum pullistercoris</name>
    <dbReference type="NCBI Taxonomy" id="2838521"/>
    <lineage>
        <taxon>Bacteria</taxon>
        <taxon>Bacillati</taxon>
        <taxon>Bacillota</taxon>
        <taxon>Clostridia</taxon>
        <taxon>Lachnospirales</taxon>
        <taxon>Cellulosilyticaceae</taxon>
        <taxon>Cellulosilyticum</taxon>
    </lineage>
</organism>
<evidence type="ECO:0000313" key="8">
    <source>
        <dbReference type="Proteomes" id="UP000824229"/>
    </source>
</evidence>
<accession>A0A9E2KAT1</accession>
<dbReference type="GO" id="GO:0016787">
    <property type="term" value="F:hydrolase activity"/>
    <property type="evidence" value="ECO:0007669"/>
    <property type="project" value="UniProtKB-KW"/>
</dbReference>
<comment type="cofactor">
    <cofactor evidence="1">
        <name>Mg(2+)</name>
        <dbReference type="ChEBI" id="CHEBI:18420"/>
    </cofactor>
</comment>
<keyword evidence="4" id="KW-0460">Magnesium</keyword>
<dbReference type="InterPro" id="IPR012340">
    <property type="entry name" value="NA-bd_OB-fold"/>
</dbReference>
<gene>
    <name evidence="7" type="ORF">H9872_01305</name>
</gene>
<evidence type="ECO:0000256" key="1">
    <source>
        <dbReference type="ARBA" id="ARBA00001946"/>
    </source>
</evidence>
<keyword evidence="5" id="KW-0694">RNA-binding</keyword>
<protein>
    <submittedName>
        <fullName evidence="7">Ribonuclease E/G</fullName>
    </submittedName>
</protein>
<evidence type="ECO:0000256" key="5">
    <source>
        <dbReference type="ARBA" id="ARBA00022884"/>
    </source>
</evidence>
<reference evidence="7" key="2">
    <citation type="submission" date="2021-04" db="EMBL/GenBank/DDBJ databases">
        <authorList>
            <person name="Gilroy R."/>
        </authorList>
    </citation>
    <scope>NUCLEOTIDE SEQUENCE</scope>
    <source>
        <strain evidence="7">B5-657</strain>
    </source>
</reference>
<dbReference type="GO" id="GO:0004540">
    <property type="term" value="F:RNA nuclease activity"/>
    <property type="evidence" value="ECO:0007669"/>
    <property type="project" value="InterPro"/>
</dbReference>
<evidence type="ECO:0000256" key="2">
    <source>
        <dbReference type="ARBA" id="ARBA00022723"/>
    </source>
</evidence>
<dbReference type="InterPro" id="IPR004659">
    <property type="entry name" value="RNase_E/G"/>
</dbReference>
<feature type="domain" description="S1 motif" evidence="6">
    <location>
        <begin position="39"/>
        <end position="106"/>
    </location>
</feature>
<sequence length="474" mass="54544">MNKKIIIQKNVLTTELALLVDDEFVNYYIESALESNLQNKIVIGQVMQVVKNLNAVFVDYGDEKNGMLHFKQIPEAYKKKLNMGSRLPVQIVKQNTGEKGHKLTSKLNLMGKYLVCLPFEEGINISKKITKTAYRESLKKHIESAVGKEYGFIVRTHAMEATLDEIIEDAKELVCKATQILEGKDYLAKGTVLYEEPSSIFQVVMEHLEKKVPLEIICNDRDYINSLQTLLAKYPHFEAKITLCEEQRSIFANYSLQKKIDELLRRKIWLKNGGNLIVDYTEAMTIIDVNSAKAILTKNPEKATLELNKEATKEAILQILRRNLSGIIIVDLVEMKHTHHKEEIFEHAKTLLEQYGDRRTKVYPLTDLGLLQFSRTKKYQCVPHQLLGQCVGCHMPYVKGSFLFEMMAVEHKLKALQLEGIRQALFLEAHPDFYEILRSSEIVSLLEAYYPVKIQLVKGSVHENKKIFCQFYQK</sequence>
<dbReference type="CDD" id="cd04453">
    <property type="entry name" value="S1_RNase_E"/>
    <property type="match status" value="1"/>
</dbReference>
<dbReference type="SMART" id="SM00316">
    <property type="entry name" value="S1"/>
    <property type="match status" value="1"/>
</dbReference>
<keyword evidence="2" id="KW-0479">Metal-binding</keyword>
<evidence type="ECO:0000256" key="4">
    <source>
        <dbReference type="ARBA" id="ARBA00022842"/>
    </source>
</evidence>
<dbReference type="InterPro" id="IPR019307">
    <property type="entry name" value="RNA-bd_AU-1/RNase_E/G"/>
</dbReference>
<proteinExistence type="predicted"/>
<dbReference type="Proteomes" id="UP000824229">
    <property type="component" value="Unassembled WGS sequence"/>
</dbReference>
<dbReference type="Gene3D" id="2.40.50.140">
    <property type="entry name" value="Nucleic acid-binding proteins"/>
    <property type="match status" value="1"/>
</dbReference>
<dbReference type="PROSITE" id="PS50126">
    <property type="entry name" value="S1"/>
    <property type="match status" value="1"/>
</dbReference>
<evidence type="ECO:0000256" key="3">
    <source>
        <dbReference type="ARBA" id="ARBA00022801"/>
    </source>
</evidence>
<dbReference type="SUPFAM" id="SSF50249">
    <property type="entry name" value="Nucleic acid-binding proteins"/>
    <property type="match status" value="1"/>
</dbReference>
<dbReference type="GO" id="GO:0046872">
    <property type="term" value="F:metal ion binding"/>
    <property type="evidence" value="ECO:0007669"/>
    <property type="project" value="UniProtKB-KW"/>
</dbReference>